<organism evidence="2 3">
    <name type="scientific">Mycena belliarum</name>
    <dbReference type="NCBI Taxonomy" id="1033014"/>
    <lineage>
        <taxon>Eukaryota</taxon>
        <taxon>Fungi</taxon>
        <taxon>Dikarya</taxon>
        <taxon>Basidiomycota</taxon>
        <taxon>Agaricomycotina</taxon>
        <taxon>Agaricomycetes</taxon>
        <taxon>Agaricomycetidae</taxon>
        <taxon>Agaricales</taxon>
        <taxon>Marasmiineae</taxon>
        <taxon>Mycenaceae</taxon>
        <taxon>Mycena</taxon>
    </lineage>
</organism>
<dbReference type="InterPro" id="IPR027417">
    <property type="entry name" value="P-loop_NTPase"/>
</dbReference>
<dbReference type="InterPro" id="IPR011990">
    <property type="entry name" value="TPR-like_helical_dom_sf"/>
</dbReference>
<dbReference type="GO" id="GO:0043531">
    <property type="term" value="F:ADP binding"/>
    <property type="evidence" value="ECO:0007669"/>
    <property type="project" value="InterPro"/>
</dbReference>
<dbReference type="Gene3D" id="1.20.930.20">
    <property type="entry name" value="Adaptor protein Cbl, N-terminal domain"/>
    <property type="match status" value="1"/>
</dbReference>
<reference evidence="2" key="1">
    <citation type="submission" date="2023-03" db="EMBL/GenBank/DDBJ databases">
        <title>Massive genome expansion in bonnet fungi (Mycena s.s.) driven by repeated elements and novel gene families across ecological guilds.</title>
        <authorList>
            <consortium name="Lawrence Berkeley National Laboratory"/>
            <person name="Harder C.B."/>
            <person name="Miyauchi S."/>
            <person name="Viragh M."/>
            <person name="Kuo A."/>
            <person name="Thoen E."/>
            <person name="Andreopoulos B."/>
            <person name="Lu D."/>
            <person name="Skrede I."/>
            <person name="Drula E."/>
            <person name="Henrissat B."/>
            <person name="Morin E."/>
            <person name="Kohler A."/>
            <person name="Barry K."/>
            <person name="LaButti K."/>
            <person name="Morin E."/>
            <person name="Salamov A."/>
            <person name="Lipzen A."/>
            <person name="Mereny Z."/>
            <person name="Hegedus B."/>
            <person name="Baldrian P."/>
            <person name="Stursova M."/>
            <person name="Weitz H."/>
            <person name="Taylor A."/>
            <person name="Grigoriev I.V."/>
            <person name="Nagy L.G."/>
            <person name="Martin F."/>
            <person name="Kauserud H."/>
        </authorList>
    </citation>
    <scope>NUCLEOTIDE SEQUENCE</scope>
    <source>
        <strain evidence="2">CBHHK173m</strain>
    </source>
</reference>
<name>A0AAD6TVJ1_9AGAR</name>
<protein>
    <recommendedName>
        <fullName evidence="1">Novel STAND NTPase 1 domain-containing protein</fullName>
    </recommendedName>
</protein>
<dbReference type="SUPFAM" id="SSF52540">
    <property type="entry name" value="P-loop containing nucleoside triphosphate hydrolases"/>
    <property type="match status" value="1"/>
</dbReference>
<dbReference type="AlphaFoldDB" id="A0AAD6TVJ1"/>
<dbReference type="InterPro" id="IPR036537">
    <property type="entry name" value="Adaptor_Cbl_N_dom_sf"/>
</dbReference>
<dbReference type="InterPro" id="IPR059179">
    <property type="entry name" value="MLKL-like_MCAfunc"/>
</dbReference>
<dbReference type="PRINTS" id="PR00364">
    <property type="entry name" value="DISEASERSIST"/>
</dbReference>
<evidence type="ECO:0000259" key="1">
    <source>
        <dbReference type="Pfam" id="PF20703"/>
    </source>
</evidence>
<feature type="domain" description="Novel STAND NTPase 1" evidence="1">
    <location>
        <begin position="208"/>
        <end position="337"/>
    </location>
</feature>
<dbReference type="Pfam" id="PF20703">
    <property type="entry name" value="nSTAND1"/>
    <property type="match status" value="1"/>
</dbReference>
<evidence type="ECO:0000313" key="2">
    <source>
        <dbReference type="EMBL" id="KAJ7081153.1"/>
    </source>
</evidence>
<feature type="non-terminal residue" evidence="2">
    <location>
        <position position="889"/>
    </location>
</feature>
<dbReference type="GO" id="GO:0007166">
    <property type="term" value="P:cell surface receptor signaling pathway"/>
    <property type="evidence" value="ECO:0007669"/>
    <property type="project" value="InterPro"/>
</dbReference>
<proteinExistence type="predicted"/>
<comment type="caution">
    <text evidence="2">The sequence shown here is derived from an EMBL/GenBank/DDBJ whole genome shotgun (WGS) entry which is preliminary data.</text>
</comment>
<accession>A0AAD6TVJ1</accession>
<sequence>MGASSNIDQLIQYTALAAKTTRGIADASNVPFFEVASALATAILTIVQSVKSHKEQCTMMVEQIHETLCTIIQLYSTYESDGALPPALLYDIARFVETLQKVYGFVKSQQGLGKIKQLLKHGENVVQLKACQEGLRDSYDRLKIHAVGAAANQMAEIHSDAHKQHEELLALLASHPEITRSDHSSSVAGTVTSLGASFESLAILPASPQIFHGRESELEEILGALMQDSARIAILGTGGMGKTSLATAALQHPDVVAKFTKRFFVPCHSTPTHSDLVSNIASYLGVAVGPNLARKVVRHLSYGPLTLLVLDNFETPWEASSSRAGVEEFLSLLTDIPQITMRGAERPDRVKWTRPFLQPLRPLDDDAALKTFLDIADDNLEERTVRELLDLTGGLPLAVNLIANVVSYEGCDTTLERWKTERTRVLSDGYDKKSSLDISIMLSFTGTRMTHDAQALLSILSLLPDGLADAELLQSHLPIPNVLAAKATLLRTALAYVGQNHRLLVLVPVREHVRAAHPPPAEHKLLLRRYLHELMYLWRQFRVLPSAEIVAQLAANLGNINVMFADGLQEDPPDIIATLKSIVVLSGFTRVYTSTPSPLMPLAQAQLARFPDDPVCGTYFIDRFFASWNNRIPDPDAQIAQANRYFERARDEEKAKWYNALAAYYSTQGNNLDESVRYRRMVLSLTGPSDDLTKSRQQAMTGLANAMCSLGKQAEGRIRAQEAQQLAEMLGDVLAQAQAISSEARCCLSLGAFQDAARLCFGARDLLRVCGLAGTDVELRLKNFLAEIHLLKTEFPEARAMHAELAHTRMGTSAVFDQLNLALVDTLLGAAPAAVRQNLDVARHQFATAVGSPQGVLLCDAVGACLMLREGDAPGACALFEALFAKMRS</sequence>
<evidence type="ECO:0000313" key="3">
    <source>
        <dbReference type="Proteomes" id="UP001222325"/>
    </source>
</evidence>
<keyword evidence="3" id="KW-1185">Reference proteome</keyword>
<dbReference type="PANTHER" id="PTHR47691">
    <property type="entry name" value="REGULATOR-RELATED"/>
    <property type="match status" value="1"/>
</dbReference>
<dbReference type="Proteomes" id="UP001222325">
    <property type="component" value="Unassembled WGS sequence"/>
</dbReference>
<dbReference type="InterPro" id="IPR049052">
    <property type="entry name" value="nSTAND1"/>
</dbReference>
<gene>
    <name evidence="2" type="ORF">B0H15DRAFT_855190</name>
</gene>
<dbReference type="CDD" id="cd21037">
    <property type="entry name" value="MLKL_NTD"/>
    <property type="match status" value="1"/>
</dbReference>
<dbReference type="EMBL" id="JARJCN010000051">
    <property type="protein sequence ID" value="KAJ7081153.1"/>
    <property type="molecule type" value="Genomic_DNA"/>
</dbReference>
<dbReference type="PANTHER" id="PTHR47691:SF3">
    <property type="entry name" value="HTH-TYPE TRANSCRIPTIONAL REGULATOR RV0890C-RELATED"/>
    <property type="match status" value="1"/>
</dbReference>
<dbReference type="Gene3D" id="1.25.40.10">
    <property type="entry name" value="Tetratricopeptide repeat domain"/>
    <property type="match status" value="1"/>
</dbReference>
<dbReference type="Gene3D" id="3.40.50.300">
    <property type="entry name" value="P-loop containing nucleotide triphosphate hydrolases"/>
    <property type="match status" value="1"/>
</dbReference>